<dbReference type="SUPFAM" id="SSF88713">
    <property type="entry name" value="Glycoside hydrolase/deacetylase"/>
    <property type="match status" value="1"/>
</dbReference>
<protein>
    <recommendedName>
        <fullName evidence="3">Glycoside hydrolase family 57 N-terminal domain-containing protein</fullName>
    </recommendedName>
</protein>
<name>A0A0F5PKM6_9THEO</name>
<accession>A0A0F5PKM6</accession>
<evidence type="ECO:0008006" key="3">
    <source>
        <dbReference type="Google" id="ProtNLM"/>
    </source>
</evidence>
<dbReference type="Proteomes" id="UP000010146">
    <property type="component" value="Unassembled WGS sequence"/>
</dbReference>
<reference evidence="2" key="3">
    <citation type="submission" date="2015-02" db="EMBL/GenBank/DDBJ databases">
        <title>Genome analysis of three genomes within the thermophilic hydrogenogenic bacterial species Caldanaerobacter subterraneus.</title>
        <authorList>
            <person name="Sant'Anna F.H."/>
            <person name="Lebedinsky A."/>
            <person name="Sokolova T."/>
            <person name="Robb F.T."/>
            <person name="Gonzalez J.M."/>
        </authorList>
    </citation>
    <scope>NUCLEOTIDE SEQUENCE [LARGE SCALE GENOMIC DNA]</scope>
    <source>
        <strain evidence="2">DSM 12653</strain>
    </source>
</reference>
<dbReference type="InterPro" id="IPR011330">
    <property type="entry name" value="Glyco_hydro/deAcase_b/a-brl"/>
</dbReference>
<reference evidence="1 2" key="2">
    <citation type="journal article" date="2015" name="BMC Genomics">
        <title>Analysis of three genomes within the thermophilic bacterial species Caldanaerobacter subterraneus with a focus on carbon monoxide dehydrogenase evolution and hydrolase diversity.</title>
        <authorList>
            <person name="Sant'Anna F.H."/>
            <person name="Lebedinsky A.V."/>
            <person name="Sokolova T.G."/>
            <person name="Robb F.T."/>
            <person name="Gonzalez J.M."/>
        </authorList>
    </citation>
    <scope>NUCLEOTIDE SEQUENCE [LARGE SCALE GENOMIC DNA]</scope>
    <source>
        <strain evidence="1 2">DSM 12653</strain>
    </source>
</reference>
<dbReference type="EMBL" id="ABXP02000104">
    <property type="protein sequence ID" value="KKC29183.1"/>
    <property type="molecule type" value="Genomic_DNA"/>
</dbReference>
<sequence length="878" mass="102064">MKLVSKIHLGFGFHVNLYHSYRSDTPDEAGFGGDIRVIRKIIEVLNEYNKNGIPVRGTWDIENAFSLEKILPQYAPDIIESIKKRVKEYGDEVILMSYNNGLLSAMEDEEFEKSILWAISNEKGSGLKDIFGTFSPVVRPQEVMFTPSHVQLYRKLGIEAVILYYSAVNFDAFRTFIPLLPEKYAYNPMWYEYQGEKIAIIPAINHGDLFEFGSLRELIKRLRKKQLKGEIDRDVFVFINMDADSEFWYGYKLPSLLKKAPLVNGIKGLIEEVKDLDFVVFDTPYNYLKHHTPEYVVRFYQDTADGSFDGYSSWSEKAINHLAWTRLEKARLMNDAFKTLITMLSDSVKHKAENILKRVLEERVKLLSTTHFGLSSPLLNRIRENKVLEISEGIIKDLKDVENLMYPLLIKENAEIWENTVPIYIFDKGQPYVHFSLTFKKETLQDFSNLKICDIRGNILNAGFIDEERFESGYVKKLRVFIDLSNFKKGNASTLRKLLICFDKRDSETLEGNFKELYVSEDELRGEEFNVKLKGKKIVEVFFRGEKIGGEDFVENFITYKHQREVKKYRFSPNSVEIFKPSDNNFLAGYRIKGSIELPLQIEKGFYTQDIFIVKGIPALIMRFDIKYPYTPENSEIYNEIAVLQRYYDEHWIEVAPSQIKPILDGEIKVLKHNYQNDLMKYLVEDFEKADKRNSEIDSLNNHITNGFVGIEDSEKGIVICANRFTLSSLAFSPLRVRKEEGKKIVYLNPFGTYWGRQKFHPTYGNGNGYQLTLKTAAHLKSLAPSYNGVRTRYILGIFPYFKEVDEELYKKLKAFSDSGYVIIPENEYCFLNLEDNVTLKEYVLNEKKSSKKLTTQDVPIMLLLKVLIRGMYSKIKY</sequence>
<gene>
    <name evidence="1" type="ORF">CDSM653_01799</name>
</gene>
<comment type="caution">
    <text evidence="1">The sequence shown here is derived from an EMBL/GenBank/DDBJ whole genome shotgun (WGS) entry which is preliminary data.</text>
</comment>
<proteinExistence type="predicted"/>
<dbReference type="AlphaFoldDB" id="A0A0F5PKM6"/>
<reference evidence="1 2" key="1">
    <citation type="submission" date="2008-07" db="EMBL/GenBank/DDBJ databases">
        <authorList>
            <person name="Gonzalez J."/>
            <person name="Sokolova T."/>
            <person name="Ferriera S."/>
            <person name="Johnson J."/>
            <person name="Kravitz S."/>
            <person name="Beeson K."/>
            <person name="Sutton G."/>
            <person name="Rogers Y.-H."/>
            <person name="Friedman R."/>
            <person name="Frazier M."/>
            <person name="Venter J.C."/>
        </authorList>
    </citation>
    <scope>NUCLEOTIDE SEQUENCE [LARGE SCALE GENOMIC DNA]</scope>
    <source>
        <strain evidence="1 2">DSM 12653</strain>
    </source>
</reference>
<evidence type="ECO:0000313" key="2">
    <source>
        <dbReference type="Proteomes" id="UP000010146"/>
    </source>
</evidence>
<evidence type="ECO:0000313" key="1">
    <source>
        <dbReference type="EMBL" id="KKC29183.1"/>
    </source>
</evidence>
<organism evidence="1 2">
    <name type="scientific">Caldanaerobacter subterraneus subsp. pacificus DSM 12653</name>
    <dbReference type="NCBI Taxonomy" id="391606"/>
    <lineage>
        <taxon>Bacteria</taxon>
        <taxon>Bacillati</taxon>
        <taxon>Bacillota</taxon>
        <taxon>Clostridia</taxon>
        <taxon>Thermoanaerobacterales</taxon>
        <taxon>Thermoanaerobacteraceae</taxon>
        <taxon>Caldanaerobacter</taxon>
    </lineage>
</organism>
<dbReference type="GO" id="GO:0005975">
    <property type="term" value="P:carbohydrate metabolic process"/>
    <property type="evidence" value="ECO:0007669"/>
    <property type="project" value="InterPro"/>
</dbReference>
<dbReference type="Gene3D" id="3.20.110.20">
    <property type="match status" value="1"/>
</dbReference>